<evidence type="ECO:0000256" key="1">
    <source>
        <dbReference type="ARBA" id="ARBA00023015"/>
    </source>
</evidence>
<dbReference type="PROSITE" id="PS00041">
    <property type="entry name" value="HTH_ARAC_FAMILY_1"/>
    <property type="match status" value="1"/>
</dbReference>
<dbReference type="PRINTS" id="PR00032">
    <property type="entry name" value="HTHARAC"/>
</dbReference>
<dbReference type="GO" id="GO:0003700">
    <property type="term" value="F:DNA-binding transcription factor activity"/>
    <property type="evidence" value="ECO:0007669"/>
    <property type="project" value="InterPro"/>
</dbReference>
<keyword evidence="1" id="KW-0805">Transcription regulation</keyword>
<dbReference type="InterPro" id="IPR003313">
    <property type="entry name" value="AraC-bd"/>
</dbReference>
<dbReference type="Gene3D" id="1.10.10.60">
    <property type="entry name" value="Homeodomain-like"/>
    <property type="match status" value="2"/>
</dbReference>
<keyword evidence="3" id="KW-0804">Transcription</keyword>
<evidence type="ECO:0000313" key="5">
    <source>
        <dbReference type="EMBL" id="MBJ6361963.1"/>
    </source>
</evidence>
<dbReference type="InterPro" id="IPR014710">
    <property type="entry name" value="RmlC-like_jellyroll"/>
</dbReference>
<sequence length="282" mass="32860">MVIKDLIDLPPSFPLRITESEGVSPSFQRLHWHATLEINYICQGTGHYLINGNKHELQEGDIVLINSNDLHRAFEQENLIMRIIMFDGAYFSLERRYDTDLMNPFREMGRRFQNVLDRSHPVHPQLRRLIQEMSGEYTRGEAHFETIVRAQMVQFFALVNRHFARASAEGIPHTNGTEHIRSLLRELENRLSEPWTLREMADYVHLSPSRFSALFTQVVGTSPIDYLIQLRLTQAIAMLESSDYKIIEIAECCGFHNLSNFNRLFRRHIGKSPSEVRPLNKQ</sequence>
<protein>
    <submittedName>
        <fullName evidence="5">Helix-turn-helix domain-containing protein</fullName>
    </submittedName>
</protein>
<evidence type="ECO:0000259" key="4">
    <source>
        <dbReference type="PROSITE" id="PS01124"/>
    </source>
</evidence>
<dbReference type="SUPFAM" id="SSF46689">
    <property type="entry name" value="Homeodomain-like"/>
    <property type="match status" value="2"/>
</dbReference>
<dbReference type="PROSITE" id="PS01124">
    <property type="entry name" value="HTH_ARAC_FAMILY_2"/>
    <property type="match status" value="1"/>
</dbReference>
<proteinExistence type="predicted"/>
<reference evidence="5" key="1">
    <citation type="submission" date="2020-12" db="EMBL/GenBank/DDBJ databases">
        <authorList>
            <person name="Huq M.A."/>
        </authorList>
    </citation>
    <scope>NUCLEOTIDE SEQUENCE</scope>
    <source>
        <strain evidence="5">MAHUQ-46</strain>
    </source>
</reference>
<dbReference type="Pfam" id="PF02311">
    <property type="entry name" value="AraC_binding"/>
    <property type="match status" value="1"/>
</dbReference>
<dbReference type="InterPro" id="IPR018062">
    <property type="entry name" value="HTH_AraC-typ_CS"/>
</dbReference>
<evidence type="ECO:0000256" key="2">
    <source>
        <dbReference type="ARBA" id="ARBA00023125"/>
    </source>
</evidence>
<dbReference type="InterPro" id="IPR020449">
    <property type="entry name" value="Tscrpt_reg_AraC-type_HTH"/>
</dbReference>
<dbReference type="EMBL" id="JAELUP010000061">
    <property type="protein sequence ID" value="MBJ6361963.1"/>
    <property type="molecule type" value="Genomic_DNA"/>
</dbReference>
<dbReference type="Gene3D" id="2.60.120.10">
    <property type="entry name" value="Jelly Rolls"/>
    <property type="match status" value="1"/>
</dbReference>
<dbReference type="Proteomes" id="UP000640274">
    <property type="component" value="Unassembled WGS sequence"/>
</dbReference>
<gene>
    <name evidence="5" type="ORF">JFN88_11875</name>
</gene>
<evidence type="ECO:0000313" key="6">
    <source>
        <dbReference type="Proteomes" id="UP000640274"/>
    </source>
</evidence>
<dbReference type="GO" id="GO:0043565">
    <property type="term" value="F:sequence-specific DNA binding"/>
    <property type="evidence" value="ECO:0007669"/>
    <property type="project" value="InterPro"/>
</dbReference>
<dbReference type="PANTHER" id="PTHR43280">
    <property type="entry name" value="ARAC-FAMILY TRANSCRIPTIONAL REGULATOR"/>
    <property type="match status" value="1"/>
</dbReference>
<organism evidence="5 6">
    <name type="scientific">Paenibacillus roseus</name>
    <dbReference type="NCBI Taxonomy" id="2798579"/>
    <lineage>
        <taxon>Bacteria</taxon>
        <taxon>Bacillati</taxon>
        <taxon>Bacillota</taxon>
        <taxon>Bacilli</taxon>
        <taxon>Bacillales</taxon>
        <taxon>Paenibacillaceae</taxon>
        <taxon>Paenibacillus</taxon>
    </lineage>
</organism>
<name>A0A934J7Z4_9BACL</name>
<keyword evidence="6" id="KW-1185">Reference proteome</keyword>
<comment type="caution">
    <text evidence="5">The sequence shown here is derived from an EMBL/GenBank/DDBJ whole genome shotgun (WGS) entry which is preliminary data.</text>
</comment>
<dbReference type="InterPro" id="IPR009057">
    <property type="entry name" value="Homeodomain-like_sf"/>
</dbReference>
<dbReference type="Pfam" id="PF12833">
    <property type="entry name" value="HTH_18"/>
    <property type="match status" value="1"/>
</dbReference>
<dbReference type="SUPFAM" id="SSF51215">
    <property type="entry name" value="Regulatory protein AraC"/>
    <property type="match status" value="1"/>
</dbReference>
<dbReference type="PANTHER" id="PTHR43280:SF28">
    <property type="entry name" value="HTH-TYPE TRANSCRIPTIONAL ACTIVATOR RHAS"/>
    <property type="match status" value="1"/>
</dbReference>
<dbReference type="AlphaFoldDB" id="A0A934J7Z4"/>
<accession>A0A934J7Z4</accession>
<keyword evidence="2" id="KW-0238">DNA-binding</keyword>
<dbReference type="InterPro" id="IPR037923">
    <property type="entry name" value="HTH-like"/>
</dbReference>
<feature type="domain" description="HTH araC/xylS-type" evidence="4">
    <location>
        <begin position="181"/>
        <end position="279"/>
    </location>
</feature>
<dbReference type="InterPro" id="IPR018060">
    <property type="entry name" value="HTH_AraC"/>
</dbReference>
<dbReference type="RefSeq" id="WP_199019506.1">
    <property type="nucleotide sequence ID" value="NZ_JAELUP010000061.1"/>
</dbReference>
<evidence type="ECO:0000256" key="3">
    <source>
        <dbReference type="ARBA" id="ARBA00023163"/>
    </source>
</evidence>
<dbReference type="SMART" id="SM00342">
    <property type="entry name" value="HTH_ARAC"/>
    <property type="match status" value="1"/>
</dbReference>